<keyword evidence="2" id="KW-1185">Reference proteome</keyword>
<protein>
    <submittedName>
        <fullName evidence="1">Uncharacterized protein</fullName>
    </submittedName>
</protein>
<accession>A0A2I0X5J0</accession>
<name>A0A2I0X5J0_9ASPA</name>
<proteinExistence type="predicted"/>
<gene>
    <name evidence="1" type="ORF">MA16_Dca007821</name>
</gene>
<evidence type="ECO:0000313" key="1">
    <source>
        <dbReference type="EMBL" id="PKU83163.1"/>
    </source>
</evidence>
<sequence>MGRVSSVRRQQEMSILDRLLLWKINRTRKDGSWSFEEARKKWVHAFEMLAKEGLMPEDGNLEANEKVFKVIMGPEHLGRVRAQGFEVTPSRFFPHSTTTPDSISGGNTAFDRVVRLEELVHTLQSELRQFTRSYQGQHPPPGSSTMVCKI</sequence>
<reference evidence="1 2" key="1">
    <citation type="journal article" date="2016" name="Sci. Rep.">
        <title>The Dendrobium catenatum Lindl. genome sequence provides insights into polysaccharide synthase, floral development and adaptive evolution.</title>
        <authorList>
            <person name="Zhang G.Q."/>
            <person name="Xu Q."/>
            <person name="Bian C."/>
            <person name="Tsai W.C."/>
            <person name="Yeh C.M."/>
            <person name="Liu K.W."/>
            <person name="Yoshida K."/>
            <person name="Zhang L.S."/>
            <person name="Chang S.B."/>
            <person name="Chen F."/>
            <person name="Shi Y."/>
            <person name="Su Y.Y."/>
            <person name="Zhang Y.Q."/>
            <person name="Chen L.J."/>
            <person name="Yin Y."/>
            <person name="Lin M."/>
            <person name="Huang H."/>
            <person name="Deng H."/>
            <person name="Wang Z.W."/>
            <person name="Zhu S.L."/>
            <person name="Zhao X."/>
            <person name="Deng C."/>
            <person name="Niu S.C."/>
            <person name="Huang J."/>
            <person name="Wang M."/>
            <person name="Liu G.H."/>
            <person name="Yang H.J."/>
            <person name="Xiao X.J."/>
            <person name="Hsiao Y.Y."/>
            <person name="Wu W.L."/>
            <person name="Chen Y.Y."/>
            <person name="Mitsuda N."/>
            <person name="Ohme-Takagi M."/>
            <person name="Luo Y.B."/>
            <person name="Van de Peer Y."/>
            <person name="Liu Z.J."/>
        </authorList>
    </citation>
    <scope>NUCLEOTIDE SEQUENCE [LARGE SCALE GENOMIC DNA]</scope>
    <source>
        <tissue evidence="1">The whole plant</tissue>
    </source>
</reference>
<organism evidence="1 2">
    <name type="scientific">Dendrobium catenatum</name>
    <dbReference type="NCBI Taxonomy" id="906689"/>
    <lineage>
        <taxon>Eukaryota</taxon>
        <taxon>Viridiplantae</taxon>
        <taxon>Streptophyta</taxon>
        <taxon>Embryophyta</taxon>
        <taxon>Tracheophyta</taxon>
        <taxon>Spermatophyta</taxon>
        <taxon>Magnoliopsida</taxon>
        <taxon>Liliopsida</taxon>
        <taxon>Asparagales</taxon>
        <taxon>Orchidaceae</taxon>
        <taxon>Epidendroideae</taxon>
        <taxon>Malaxideae</taxon>
        <taxon>Dendrobiinae</taxon>
        <taxon>Dendrobium</taxon>
    </lineage>
</organism>
<reference evidence="1 2" key="2">
    <citation type="journal article" date="2017" name="Nature">
        <title>The Apostasia genome and the evolution of orchids.</title>
        <authorList>
            <person name="Zhang G.Q."/>
            <person name="Liu K.W."/>
            <person name="Li Z."/>
            <person name="Lohaus R."/>
            <person name="Hsiao Y.Y."/>
            <person name="Niu S.C."/>
            <person name="Wang J.Y."/>
            <person name="Lin Y.C."/>
            <person name="Xu Q."/>
            <person name="Chen L.J."/>
            <person name="Yoshida K."/>
            <person name="Fujiwara S."/>
            <person name="Wang Z.W."/>
            <person name="Zhang Y.Q."/>
            <person name="Mitsuda N."/>
            <person name="Wang M."/>
            <person name="Liu G.H."/>
            <person name="Pecoraro L."/>
            <person name="Huang H.X."/>
            <person name="Xiao X.J."/>
            <person name="Lin M."/>
            <person name="Wu X.Y."/>
            <person name="Wu W.L."/>
            <person name="Chen Y.Y."/>
            <person name="Chang S.B."/>
            <person name="Sakamoto S."/>
            <person name="Ohme-Takagi M."/>
            <person name="Yagi M."/>
            <person name="Zeng S.J."/>
            <person name="Shen C.Y."/>
            <person name="Yeh C.M."/>
            <person name="Luo Y.B."/>
            <person name="Tsai W.C."/>
            <person name="Van de Peer Y."/>
            <person name="Liu Z.J."/>
        </authorList>
    </citation>
    <scope>NUCLEOTIDE SEQUENCE [LARGE SCALE GENOMIC DNA]</scope>
    <source>
        <tissue evidence="1">The whole plant</tissue>
    </source>
</reference>
<dbReference type="EMBL" id="KZ502136">
    <property type="protein sequence ID" value="PKU83163.1"/>
    <property type="molecule type" value="Genomic_DNA"/>
</dbReference>
<evidence type="ECO:0000313" key="2">
    <source>
        <dbReference type="Proteomes" id="UP000233837"/>
    </source>
</evidence>
<dbReference type="AlphaFoldDB" id="A0A2I0X5J0"/>
<dbReference type="Proteomes" id="UP000233837">
    <property type="component" value="Unassembled WGS sequence"/>
</dbReference>